<organism evidence="5 6">
    <name type="scientific">Bacteroides intestinalis</name>
    <dbReference type="NCBI Taxonomy" id="329854"/>
    <lineage>
        <taxon>Bacteria</taxon>
        <taxon>Pseudomonadati</taxon>
        <taxon>Bacteroidota</taxon>
        <taxon>Bacteroidia</taxon>
        <taxon>Bacteroidales</taxon>
        <taxon>Bacteroidaceae</taxon>
        <taxon>Bacteroides</taxon>
    </lineage>
</organism>
<dbReference type="PANTHER" id="PTHR30349">
    <property type="entry name" value="PHAGE INTEGRASE-RELATED"/>
    <property type="match status" value="1"/>
</dbReference>
<dbReference type="InterPro" id="IPR002104">
    <property type="entry name" value="Integrase_catalytic"/>
</dbReference>
<dbReference type="GO" id="GO:0015074">
    <property type="term" value="P:DNA integration"/>
    <property type="evidence" value="ECO:0007669"/>
    <property type="project" value="InterPro"/>
</dbReference>
<keyword evidence="2" id="KW-0238">DNA-binding</keyword>
<dbReference type="Proteomes" id="UP000283850">
    <property type="component" value="Unassembled WGS sequence"/>
</dbReference>
<evidence type="ECO:0000313" key="5">
    <source>
        <dbReference type="EMBL" id="RGV48806.1"/>
    </source>
</evidence>
<dbReference type="GO" id="GO:0003677">
    <property type="term" value="F:DNA binding"/>
    <property type="evidence" value="ECO:0007669"/>
    <property type="project" value="UniProtKB-KW"/>
</dbReference>
<accession>A0A412XUD6</accession>
<evidence type="ECO:0000256" key="3">
    <source>
        <dbReference type="ARBA" id="ARBA00023172"/>
    </source>
</evidence>
<evidence type="ECO:0000256" key="1">
    <source>
        <dbReference type="ARBA" id="ARBA00008857"/>
    </source>
</evidence>
<dbReference type="PANTHER" id="PTHR30349:SF64">
    <property type="entry name" value="PROPHAGE INTEGRASE INTD-RELATED"/>
    <property type="match status" value="1"/>
</dbReference>
<proteinExistence type="inferred from homology"/>
<comment type="caution">
    <text evidence="5">The sequence shown here is derived from an EMBL/GenBank/DDBJ whole genome shotgun (WGS) entry which is preliminary data.</text>
</comment>
<dbReference type="EMBL" id="QRZF01000021">
    <property type="protein sequence ID" value="RGV48806.1"/>
    <property type="molecule type" value="Genomic_DNA"/>
</dbReference>
<dbReference type="InterPro" id="IPR010998">
    <property type="entry name" value="Integrase_recombinase_N"/>
</dbReference>
<dbReference type="PROSITE" id="PS51898">
    <property type="entry name" value="TYR_RECOMBINASE"/>
    <property type="match status" value="1"/>
</dbReference>
<evidence type="ECO:0000313" key="6">
    <source>
        <dbReference type="Proteomes" id="UP000283850"/>
    </source>
</evidence>
<dbReference type="InterPro" id="IPR013762">
    <property type="entry name" value="Integrase-like_cat_sf"/>
</dbReference>
<dbReference type="InterPro" id="IPR050090">
    <property type="entry name" value="Tyrosine_recombinase_XerCD"/>
</dbReference>
<dbReference type="InterPro" id="IPR011010">
    <property type="entry name" value="DNA_brk_join_enz"/>
</dbReference>
<dbReference type="Gene3D" id="1.10.443.10">
    <property type="entry name" value="Intergrase catalytic core"/>
    <property type="match status" value="1"/>
</dbReference>
<dbReference type="Pfam" id="PF00589">
    <property type="entry name" value="Phage_integrase"/>
    <property type="match status" value="1"/>
</dbReference>
<dbReference type="InterPro" id="IPR025269">
    <property type="entry name" value="SAM-like_dom"/>
</dbReference>
<protein>
    <submittedName>
        <fullName evidence="5">Recombinase</fullName>
    </submittedName>
</protein>
<dbReference type="Gene3D" id="1.10.150.130">
    <property type="match status" value="1"/>
</dbReference>
<dbReference type="SUPFAM" id="SSF56349">
    <property type="entry name" value="DNA breaking-rejoining enzymes"/>
    <property type="match status" value="1"/>
</dbReference>
<feature type="domain" description="Tyr recombinase" evidence="4">
    <location>
        <begin position="132"/>
        <end position="320"/>
    </location>
</feature>
<evidence type="ECO:0000259" key="4">
    <source>
        <dbReference type="PROSITE" id="PS51898"/>
    </source>
</evidence>
<reference evidence="5 6" key="1">
    <citation type="submission" date="2018-08" db="EMBL/GenBank/DDBJ databases">
        <title>A genome reference for cultivated species of the human gut microbiota.</title>
        <authorList>
            <person name="Zou Y."/>
            <person name="Xue W."/>
            <person name="Luo G."/>
        </authorList>
    </citation>
    <scope>NUCLEOTIDE SEQUENCE [LARGE SCALE GENOMIC DNA]</scope>
    <source>
        <strain evidence="5 6">AF14-32</strain>
    </source>
</reference>
<sequence>MNTERIKKVTEKIKKDTERIEKDEGRMNLSLYMAEVIEELKDDRKHPAVHTYTSTLHSFAAFSGDAMPMNEVFTPGRLKEYEDWLLQRRLSWNTISTYMRTLQAVYNRLSPPGTPEHNPRLFDDVYTKVKSQIKRALTEEQMGRLMHADLDVLSEELQRVQAYFLLMFLFRGMPFIDLAHLRKRDVKDGKIAYRRHKTGKQITLRIPREALPLLKEFKDKDETSLYLFPILNAAPEGDEALYECYQKALRNFNKMLRVLAKRLLPGIKISSYTARHTWATLAYHIGMPIGIICQALGHSSIRVTETYLKPFENEKVDKANRKLISTVKKNRRGGVSDALFLIKHDVTVELLTK</sequence>
<dbReference type="AlphaFoldDB" id="A0A412XUD6"/>
<evidence type="ECO:0000256" key="2">
    <source>
        <dbReference type="ARBA" id="ARBA00023125"/>
    </source>
</evidence>
<name>A0A412XUD6_9BACE</name>
<gene>
    <name evidence="5" type="ORF">DWW10_21525</name>
</gene>
<comment type="similarity">
    <text evidence="1">Belongs to the 'phage' integrase family.</text>
</comment>
<dbReference type="Pfam" id="PF13102">
    <property type="entry name" value="Phage_int_SAM_5"/>
    <property type="match status" value="1"/>
</dbReference>
<dbReference type="GO" id="GO:0006310">
    <property type="term" value="P:DNA recombination"/>
    <property type="evidence" value="ECO:0007669"/>
    <property type="project" value="UniProtKB-KW"/>
</dbReference>
<keyword evidence="3" id="KW-0233">DNA recombination</keyword>